<keyword evidence="1" id="KW-1133">Transmembrane helix</keyword>
<keyword evidence="3" id="KW-1185">Reference proteome</keyword>
<feature type="transmembrane region" description="Helical" evidence="1">
    <location>
        <begin position="21"/>
        <end position="47"/>
    </location>
</feature>
<name>A0A0H5SH10_HERHM</name>
<reference evidence="2 3" key="1">
    <citation type="submission" date="2015-06" db="EMBL/GenBank/DDBJ databases">
        <authorList>
            <person name="Wibberg Daniel"/>
        </authorList>
    </citation>
    <scope>NUCLEOTIDE SEQUENCE [LARGE SCALE GENOMIC DNA]</scope>
    <source>
        <strain evidence="2 3">T3/55T</strain>
    </source>
</reference>
<evidence type="ECO:0000313" key="2">
    <source>
        <dbReference type="EMBL" id="CRZ34792.1"/>
    </source>
</evidence>
<organism evidence="2 3">
    <name type="scientific">Herbinix hemicellulosilytica</name>
    <dbReference type="NCBI Taxonomy" id="1564487"/>
    <lineage>
        <taxon>Bacteria</taxon>
        <taxon>Bacillati</taxon>
        <taxon>Bacillota</taxon>
        <taxon>Clostridia</taxon>
        <taxon>Lachnospirales</taxon>
        <taxon>Lachnospiraceae</taxon>
        <taxon>Herbinix</taxon>
    </lineage>
</organism>
<sequence>MHSLEENSALILFYKESMNDFIKLSNFFFTVAVAASMIPWVIIPFLYISNNAPAGDYVTKFLDSSKISPLVVSLTAFLLIFMLLYIGLKVKRIHTAYIKILKELSKKSQQ</sequence>
<keyword evidence="1" id="KW-0472">Membrane</keyword>
<dbReference type="Proteomes" id="UP000236497">
    <property type="component" value="Unassembled WGS sequence"/>
</dbReference>
<feature type="transmembrane region" description="Helical" evidence="1">
    <location>
        <begin position="67"/>
        <end position="88"/>
    </location>
</feature>
<proteinExistence type="predicted"/>
<dbReference type="AlphaFoldDB" id="A0A0H5SH10"/>
<evidence type="ECO:0000256" key="1">
    <source>
        <dbReference type="SAM" id="Phobius"/>
    </source>
</evidence>
<protein>
    <submittedName>
        <fullName evidence="2">Putative membrane protein</fullName>
    </submittedName>
</protein>
<evidence type="ECO:0000313" key="3">
    <source>
        <dbReference type="Proteomes" id="UP000236497"/>
    </source>
</evidence>
<dbReference type="RefSeq" id="WP_146039180.1">
    <property type="nucleotide sequence ID" value="NZ_CVTD020000016.1"/>
</dbReference>
<dbReference type="EMBL" id="CVTD020000016">
    <property type="protein sequence ID" value="CRZ34792.1"/>
    <property type="molecule type" value="Genomic_DNA"/>
</dbReference>
<accession>A0A0H5SH10</accession>
<gene>
    <name evidence="2" type="ORF">HHT355_1591</name>
</gene>
<keyword evidence="1" id="KW-0812">Transmembrane</keyword>